<dbReference type="Gene3D" id="3.40.50.1820">
    <property type="entry name" value="alpha/beta hydrolase"/>
    <property type="match status" value="1"/>
</dbReference>
<reference evidence="3 4" key="1">
    <citation type="submission" date="2015-10" db="EMBL/GenBank/DDBJ databases">
        <title>Draft genome sequence of Salegentibacter salinarum KCTC 12975.</title>
        <authorList>
            <person name="Lin W."/>
            <person name="Zheng Q."/>
        </authorList>
    </citation>
    <scope>NUCLEOTIDE SEQUENCE [LARGE SCALE GENOMIC DNA]</scope>
    <source>
        <strain evidence="3 4">KCTC 12975</strain>
    </source>
</reference>
<dbReference type="PANTHER" id="PTHR11731:SF193">
    <property type="entry name" value="DIPEPTIDYL PEPTIDASE 9"/>
    <property type="match status" value="1"/>
</dbReference>
<feature type="domain" description="Dipeptidylpeptidase IV N-terminal" evidence="2">
    <location>
        <begin position="104"/>
        <end position="460"/>
    </location>
</feature>
<proteinExistence type="predicted"/>
<dbReference type="GO" id="GO:0008239">
    <property type="term" value="F:dipeptidyl-peptidase activity"/>
    <property type="evidence" value="ECO:0007669"/>
    <property type="project" value="TreeGrafter"/>
</dbReference>
<evidence type="ECO:0000259" key="1">
    <source>
        <dbReference type="Pfam" id="PF00326"/>
    </source>
</evidence>
<accession>A0A2N0U445</accession>
<dbReference type="AlphaFoldDB" id="A0A2N0U445"/>
<dbReference type="Gene3D" id="2.140.10.30">
    <property type="entry name" value="Dipeptidylpeptidase IV, N-terminal domain"/>
    <property type="match status" value="1"/>
</dbReference>
<dbReference type="InterPro" id="IPR050278">
    <property type="entry name" value="Serine_Prot_S9B/DPPIV"/>
</dbReference>
<name>A0A2N0U445_9FLAO</name>
<dbReference type="SUPFAM" id="SSF53474">
    <property type="entry name" value="alpha/beta-Hydrolases"/>
    <property type="match status" value="1"/>
</dbReference>
<evidence type="ECO:0000313" key="4">
    <source>
        <dbReference type="Proteomes" id="UP000232673"/>
    </source>
</evidence>
<dbReference type="InterPro" id="IPR001375">
    <property type="entry name" value="Peptidase_S9_cat"/>
</dbReference>
<dbReference type="Pfam" id="PF00326">
    <property type="entry name" value="Peptidase_S9"/>
    <property type="match status" value="1"/>
</dbReference>
<dbReference type="InterPro" id="IPR029058">
    <property type="entry name" value="AB_hydrolase_fold"/>
</dbReference>
<evidence type="ECO:0000313" key="3">
    <source>
        <dbReference type="EMBL" id="PKD21777.1"/>
    </source>
</evidence>
<dbReference type="Proteomes" id="UP000232673">
    <property type="component" value="Unassembled WGS sequence"/>
</dbReference>
<keyword evidence="4" id="KW-1185">Reference proteome</keyword>
<dbReference type="Pfam" id="PF00930">
    <property type="entry name" value="DPPIV_N"/>
    <property type="match status" value="1"/>
</dbReference>
<dbReference type="GO" id="GO:0006508">
    <property type="term" value="P:proteolysis"/>
    <property type="evidence" value="ECO:0007669"/>
    <property type="project" value="InterPro"/>
</dbReference>
<dbReference type="EMBL" id="LKTS01000001">
    <property type="protein sequence ID" value="PKD21777.1"/>
    <property type="molecule type" value="Genomic_DNA"/>
</dbReference>
<dbReference type="RefSeq" id="WP_079711319.1">
    <property type="nucleotide sequence ID" value="NZ_FUZC01000001.1"/>
</dbReference>
<feature type="domain" description="Peptidase S9 prolyl oligopeptidase catalytic" evidence="1">
    <location>
        <begin position="550"/>
        <end position="746"/>
    </location>
</feature>
<sequence length="749" mass="85655">MKNKLTPQLIIFLLFIPFSLVAQQNDSLLSLERIYASGEFKSDYQRPISWIEKGDAFVTIEKSEAGMDELMKYDSKNYKISLYLSEDELIVNGENLSIEDFSLSPDGSKVMIFTNSSRVWRSNTKGDFWVYDFDTQKLKQLGKGFPSSTLMFAKFSEDNKFVAYVQDFNIYKENFQTGEVTQLTKDGTGDIINGTFDWVYEEEFGMRDGFKWSPDGSRIAFWQLDASEIGTFYMINNTDSVYSEPIPVQYPKAGFDPSSAKVGLINPKTSEVKWIPVPGDPVQHYLPAMQWVNDDLLLIQQMNRKQNELTIYTYKPSSSDLNKVYTETEDTWVDLRYPDISSNQWGKNNQLIVENGKSFLRMTENDGWRHIYKINLETGKKTLLTPGEYDVAAYYHTDGKNLYIVASPDNATQRYLYSVPLNGGGKLTRISPPEFEGVNTYDVSPNGKFAIHKFTNVNTPNSVSLVNLPKHKTIKELVANKHLKVKLKTLVLPETTFFKMTTEEGIEMDGRMTKPMNFDASKKYPVLFHVYGEPWGVVATDQWVGLYEIFMAQQGFVVISMDNRGTPTLKGSQWRKSIYQKVGIINTNDQALAAQKVLETYAFLDKTRVNVWGWSGGGSMTQNLLFRYPEVYQTGVAVAGVANQLFYDNIYQERYMGLPSEDKEKFIEGSPASYAKNLEGNLLLIHGTGDDNVHYQNMEYLVNELIRNNKQFDMMAYPNRSHGIYEGENTSLHLYTLITNYFLKHNGLK</sequence>
<organism evidence="3 4">
    <name type="scientific">Salegentibacter salinarum</name>
    <dbReference type="NCBI Taxonomy" id="447422"/>
    <lineage>
        <taxon>Bacteria</taxon>
        <taxon>Pseudomonadati</taxon>
        <taxon>Bacteroidota</taxon>
        <taxon>Flavobacteriia</taxon>
        <taxon>Flavobacteriales</taxon>
        <taxon>Flavobacteriaceae</taxon>
        <taxon>Salegentibacter</taxon>
    </lineage>
</organism>
<comment type="caution">
    <text evidence="3">The sequence shown here is derived from an EMBL/GenBank/DDBJ whole genome shotgun (WGS) entry which is preliminary data.</text>
</comment>
<evidence type="ECO:0000259" key="2">
    <source>
        <dbReference type="Pfam" id="PF00930"/>
    </source>
</evidence>
<dbReference type="SUPFAM" id="SSF82171">
    <property type="entry name" value="DPP6 N-terminal domain-like"/>
    <property type="match status" value="1"/>
</dbReference>
<gene>
    <name evidence="3" type="ORF">APR41_02015</name>
</gene>
<dbReference type="OrthoDB" id="9812921at2"/>
<dbReference type="STRING" id="447422.SAMN05660903_00156"/>
<dbReference type="InterPro" id="IPR002469">
    <property type="entry name" value="Peptidase_S9B_N"/>
</dbReference>
<protein>
    <submittedName>
        <fullName evidence="3">Peptidase S9</fullName>
    </submittedName>
</protein>
<dbReference type="PANTHER" id="PTHR11731">
    <property type="entry name" value="PROTEASE FAMILY S9B,C DIPEPTIDYL-PEPTIDASE IV-RELATED"/>
    <property type="match status" value="1"/>
</dbReference>
<dbReference type="GO" id="GO:0008236">
    <property type="term" value="F:serine-type peptidase activity"/>
    <property type="evidence" value="ECO:0007669"/>
    <property type="project" value="InterPro"/>
</dbReference>